<evidence type="ECO:0000256" key="2">
    <source>
        <dbReference type="ARBA" id="ARBA00022448"/>
    </source>
</evidence>
<dbReference type="GO" id="GO:0009279">
    <property type="term" value="C:cell outer membrane"/>
    <property type="evidence" value="ECO:0007669"/>
    <property type="project" value="UniProtKB-SubCell"/>
</dbReference>
<sequence length="946" mass="100880">MTDQSTFVTSGISEGRRRFPAKALLCATSGLVALWSAPLHAQETAPDAASPAAAAEEIIVTGSRIQRSGFTAPTPTTNISSEDLERIAAPNIADALNQLPALRATLTPATSTNLSTALGGNFLDLRGLGFLRTLTLIDGRRYVPTTTTGGLNINTIPQALIAGTDVVTGGASAAYGSDAVAGVVNLRLDNKLEGIKGSLQGGITDHNDHRNFLASAAFGTSFGGGRGHLLIGGEAAHNSGVDKIGDRGWGNNPSTIFNPDFPPPPLPSNGIPQYLVVNDARASNASFGGVINGVYYPGALTTLVPGPLRGIQFAPDGTPIPFTYGSLVTATTMNGGDGVPSTSDLVLETPVKRYSGFGRLTYEVADDVEVFAEFAYGRTESNNPSILGNDMIRIKPDNAYLAESIRDVMLANNIAEFQLGRSLKDYGRGAIDVTTDTWQFTGGAKGQFGEGWSWDAYYGFGKTHNLALFTGSRITANWSLAMDAVFHPDSGAIVCRSSITDPTNGCVPMNVLGEGNVTQEAKNYILGTAVRDWKIKQRVAAFAVRGEPFSTWAGSVSLAFGGEYRKQTVDVTSDPLSQLGAYRVGNAQPWSGDVNVKEGFLEVLVPLAADQSWAKAIDLNLAGRVTDYSTSGTVKTWKIGATYDVNDSIRLRATRSRDIRAPGLDELFASGNTFIFGINDPVLGTSYNVQNIQGGNPDLKPEEADTLTFGVVFTPAFLPRFRMSIDYYDLELKGAINSLAISAIVNRCYTDTPALCSLITRPTPTSQITVVRSAPANFQSIKLRGVDVELGYGLPLFDGNLDLRALINYTDKLDLVDGANTTHLAGNTELITIQGVGGTPHWRFNTSATFATDAYKLALTGRYVGGGIITQNGSVDKESVNGRLYFDIMGEVTLIDNGDRRVALFATIQNLTDNDPPITAWNGYGTTRSLYDMIGRVYNAGVRFKF</sequence>
<comment type="similarity">
    <text evidence="8 9">Belongs to the TonB-dependent receptor family.</text>
</comment>
<dbReference type="EMBL" id="JACHNZ010000005">
    <property type="protein sequence ID" value="MBB4631039.1"/>
    <property type="molecule type" value="Genomic_DNA"/>
</dbReference>
<dbReference type="SUPFAM" id="SSF56935">
    <property type="entry name" value="Porins"/>
    <property type="match status" value="1"/>
</dbReference>
<dbReference type="InterPro" id="IPR036942">
    <property type="entry name" value="Beta-barrel_TonB_sf"/>
</dbReference>
<keyword evidence="3 8" id="KW-1134">Transmembrane beta strand</keyword>
<keyword evidence="4 8" id="KW-0812">Transmembrane</keyword>
<comment type="subcellular location">
    <subcellularLocation>
        <location evidence="1 8">Cell outer membrane</location>
        <topology evidence="1 8">Multi-pass membrane protein</topology>
    </subcellularLocation>
</comment>
<dbReference type="InterPro" id="IPR012910">
    <property type="entry name" value="Plug_dom"/>
</dbReference>
<keyword evidence="7 8" id="KW-0998">Cell outer membrane</keyword>
<feature type="domain" description="TonB-dependent receptor plug" evidence="12">
    <location>
        <begin position="72"/>
        <end position="183"/>
    </location>
</feature>
<dbReference type="Gene3D" id="2.40.170.20">
    <property type="entry name" value="TonB-dependent receptor, beta-barrel domain"/>
    <property type="match status" value="1"/>
</dbReference>
<feature type="signal peptide" evidence="10">
    <location>
        <begin position="1"/>
        <end position="41"/>
    </location>
</feature>
<dbReference type="PROSITE" id="PS52016">
    <property type="entry name" value="TONB_DEPENDENT_REC_3"/>
    <property type="match status" value="1"/>
</dbReference>
<gene>
    <name evidence="13" type="ORF">GGQ98_000646</name>
</gene>
<evidence type="ECO:0000256" key="8">
    <source>
        <dbReference type="PROSITE-ProRule" id="PRU01360"/>
    </source>
</evidence>
<keyword evidence="5 9" id="KW-0798">TonB box</keyword>
<dbReference type="InterPro" id="IPR037066">
    <property type="entry name" value="Plug_dom_sf"/>
</dbReference>
<evidence type="ECO:0000313" key="14">
    <source>
        <dbReference type="Proteomes" id="UP000566324"/>
    </source>
</evidence>
<dbReference type="Pfam" id="PF07715">
    <property type="entry name" value="Plug"/>
    <property type="match status" value="1"/>
</dbReference>
<evidence type="ECO:0000259" key="12">
    <source>
        <dbReference type="Pfam" id="PF07715"/>
    </source>
</evidence>
<comment type="caution">
    <text evidence="13">The sequence shown here is derived from an EMBL/GenBank/DDBJ whole genome shotgun (WGS) entry which is preliminary data.</text>
</comment>
<dbReference type="PANTHER" id="PTHR47234">
    <property type="match status" value="1"/>
</dbReference>
<dbReference type="AlphaFoldDB" id="A0A7W7F5V3"/>
<dbReference type="PANTHER" id="PTHR47234:SF3">
    <property type="entry name" value="SECRETIN_TONB SHORT N-TERMINAL DOMAIN-CONTAINING PROTEIN"/>
    <property type="match status" value="1"/>
</dbReference>
<dbReference type="InterPro" id="IPR039426">
    <property type="entry name" value="TonB-dep_rcpt-like"/>
</dbReference>
<dbReference type="Gene3D" id="2.170.130.10">
    <property type="entry name" value="TonB-dependent receptor, plug domain"/>
    <property type="match status" value="1"/>
</dbReference>
<protein>
    <submittedName>
        <fullName evidence="13">Outer membrane receptor protein involved in Fe transport</fullName>
    </submittedName>
</protein>
<evidence type="ECO:0000256" key="5">
    <source>
        <dbReference type="ARBA" id="ARBA00023077"/>
    </source>
</evidence>
<evidence type="ECO:0000256" key="3">
    <source>
        <dbReference type="ARBA" id="ARBA00022452"/>
    </source>
</evidence>
<evidence type="ECO:0000259" key="11">
    <source>
        <dbReference type="Pfam" id="PF00593"/>
    </source>
</evidence>
<keyword evidence="2 8" id="KW-0813">Transport</keyword>
<evidence type="ECO:0000256" key="4">
    <source>
        <dbReference type="ARBA" id="ARBA00022692"/>
    </source>
</evidence>
<evidence type="ECO:0000256" key="10">
    <source>
        <dbReference type="SAM" id="SignalP"/>
    </source>
</evidence>
<accession>A0A7W7F5V3</accession>
<feature type="chain" id="PRO_5030652248" evidence="10">
    <location>
        <begin position="42"/>
        <end position="946"/>
    </location>
</feature>
<dbReference type="RefSeq" id="WP_184065028.1">
    <property type="nucleotide sequence ID" value="NZ_JACHNZ010000005.1"/>
</dbReference>
<evidence type="ECO:0000313" key="13">
    <source>
        <dbReference type="EMBL" id="MBB4631039.1"/>
    </source>
</evidence>
<dbReference type="Proteomes" id="UP000566324">
    <property type="component" value="Unassembled WGS sequence"/>
</dbReference>
<evidence type="ECO:0000256" key="7">
    <source>
        <dbReference type="ARBA" id="ARBA00023237"/>
    </source>
</evidence>
<name>A0A7W7F5V3_9SPHN</name>
<evidence type="ECO:0000256" key="6">
    <source>
        <dbReference type="ARBA" id="ARBA00023136"/>
    </source>
</evidence>
<feature type="domain" description="TonB-dependent receptor-like beta-barrel" evidence="11">
    <location>
        <begin position="424"/>
        <end position="911"/>
    </location>
</feature>
<reference evidence="13 14" key="1">
    <citation type="submission" date="2020-08" db="EMBL/GenBank/DDBJ databases">
        <title>Genomic Encyclopedia of Type Strains, Phase IV (KMG-IV): sequencing the most valuable type-strain genomes for metagenomic binning, comparative biology and taxonomic classification.</title>
        <authorList>
            <person name="Goeker M."/>
        </authorList>
    </citation>
    <scope>NUCLEOTIDE SEQUENCE [LARGE SCALE GENOMIC DNA]</scope>
    <source>
        <strain evidence="13 14">DSM 17328</strain>
    </source>
</reference>
<keyword evidence="6 8" id="KW-0472">Membrane</keyword>
<dbReference type="Pfam" id="PF00593">
    <property type="entry name" value="TonB_dep_Rec_b-barrel"/>
    <property type="match status" value="1"/>
</dbReference>
<keyword evidence="13" id="KW-0675">Receptor</keyword>
<organism evidence="13 14">
    <name type="scientific">Sphingosinicella soli</name>
    <dbReference type="NCBI Taxonomy" id="333708"/>
    <lineage>
        <taxon>Bacteria</taxon>
        <taxon>Pseudomonadati</taxon>
        <taxon>Pseudomonadota</taxon>
        <taxon>Alphaproteobacteria</taxon>
        <taxon>Sphingomonadales</taxon>
        <taxon>Sphingosinicellaceae</taxon>
        <taxon>Sphingosinicella</taxon>
    </lineage>
</organism>
<proteinExistence type="inferred from homology"/>
<keyword evidence="10" id="KW-0732">Signal</keyword>
<dbReference type="InterPro" id="IPR000531">
    <property type="entry name" value="Beta-barrel_TonB"/>
</dbReference>
<evidence type="ECO:0000256" key="9">
    <source>
        <dbReference type="RuleBase" id="RU003357"/>
    </source>
</evidence>
<evidence type="ECO:0000256" key="1">
    <source>
        <dbReference type="ARBA" id="ARBA00004571"/>
    </source>
</evidence>
<keyword evidence="14" id="KW-1185">Reference proteome</keyword>